<name>A0A1G2P2J0_9BACT</name>
<dbReference type="Proteomes" id="UP000176429">
    <property type="component" value="Unassembled WGS sequence"/>
</dbReference>
<dbReference type="GO" id="GO:0016791">
    <property type="term" value="F:phosphatase activity"/>
    <property type="evidence" value="ECO:0007669"/>
    <property type="project" value="TreeGrafter"/>
</dbReference>
<dbReference type="GO" id="GO:0005829">
    <property type="term" value="C:cytosol"/>
    <property type="evidence" value="ECO:0007669"/>
    <property type="project" value="TreeGrafter"/>
</dbReference>
<reference evidence="1 2" key="1">
    <citation type="journal article" date="2016" name="Nat. Commun.">
        <title>Thousands of microbial genomes shed light on interconnected biogeochemical processes in an aquifer system.</title>
        <authorList>
            <person name="Anantharaman K."/>
            <person name="Brown C.T."/>
            <person name="Hug L.A."/>
            <person name="Sharon I."/>
            <person name="Castelle C.J."/>
            <person name="Probst A.J."/>
            <person name="Thomas B.C."/>
            <person name="Singh A."/>
            <person name="Wilkins M.J."/>
            <person name="Karaoz U."/>
            <person name="Brodie E.L."/>
            <person name="Williams K.H."/>
            <person name="Hubbard S.S."/>
            <person name="Banfield J.F."/>
        </authorList>
    </citation>
    <scope>NUCLEOTIDE SEQUENCE [LARGE SCALE GENOMIC DNA]</scope>
</reference>
<dbReference type="SUPFAM" id="SSF56784">
    <property type="entry name" value="HAD-like"/>
    <property type="match status" value="1"/>
</dbReference>
<dbReference type="PANTHER" id="PTHR10000">
    <property type="entry name" value="PHOSPHOSERINE PHOSPHATASE"/>
    <property type="match status" value="1"/>
</dbReference>
<dbReference type="UniPathway" id="UPA00126">
    <property type="reaction ID" value="UER00424"/>
</dbReference>
<comment type="caution">
    <text evidence="1">The sequence shown here is derived from an EMBL/GenBank/DDBJ whole genome shotgun (WGS) entry which is preliminary data.</text>
</comment>
<proteinExistence type="predicted"/>
<dbReference type="Gene3D" id="3.40.50.1000">
    <property type="entry name" value="HAD superfamily/HAD-like"/>
    <property type="match status" value="1"/>
</dbReference>
<dbReference type="InterPro" id="IPR006379">
    <property type="entry name" value="HAD-SF_hydro_IIB"/>
</dbReference>
<dbReference type="GO" id="GO:0009298">
    <property type="term" value="P:GDP-mannose biosynthetic process"/>
    <property type="evidence" value="ECO:0007669"/>
    <property type="project" value="UniProtKB-UniPathway"/>
</dbReference>
<accession>A0A1G2P2J0</accession>
<dbReference type="PANTHER" id="PTHR10000:SF8">
    <property type="entry name" value="HAD SUPERFAMILY HYDROLASE-LIKE, TYPE 3"/>
    <property type="match status" value="1"/>
</dbReference>
<gene>
    <name evidence="1" type="ORF">A3H68_01045</name>
</gene>
<dbReference type="InterPro" id="IPR036412">
    <property type="entry name" value="HAD-like_sf"/>
</dbReference>
<dbReference type="NCBIfam" id="TIGR01484">
    <property type="entry name" value="HAD-SF-IIB"/>
    <property type="match status" value="1"/>
</dbReference>
<dbReference type="InterPro" id="IPR023214">
    <property type="entry name" value="HAD_sf"/>
</dbReference>
<dbReference type="AlphaFoldDB" id="A0A1G2P2J0"/>
<dbReference type="InterPro" id="IPR043169">
    <property type="entry name" value="PMM_cap"/>
</dbReference>
<dbReference type="EMBL" id="MHSH01000017">
    <property type="protein sequence ID" value="OHA41842.1"/>
    <property type="molecule type" value="Genomic_DNA"/>
</dbReference>
<evidence type="ECO:0000313" key="1">
    <source>
        <dbReference type="EMBL" id="OHA41842.1"/>
    </source>
</evidence>
<sequence>MSFRNVTSANFKKFTGKKLIAFDLDGTLTHSKAPLEAKMATVLHRLLKRKKVAVVSGGAKKQYEKQFLSNLGLSPEDTANLFLFPTNGSAFYSFEKGSLTQRYAENFTPEQKQKILSAIQAAFQRTNFTPDARIYGELIEDRDSQITFSGLGQEAPVELKKAWDPDRAKREPIKAVLDELLPDFEIKINSSSSIDITKKGIDKAYAIRKICENLDLKVGDILFVGDALFPGGNDSAVLRTGIDAVEVIGPEETVELVKRILA</sequence>
<evidence type="ECO:0000313" key="2">
    <source>
        <dbReference type="Proteomes" id="UP000176429"/>
    </source>
</evidence>
<protein>
    <submittedName>
        <fullName evidence="1">Uncharacterized protein</fullName>
    </submittedName>
</protein>
<dbReference type="Pfam" id="PF08282">
    <property type="entry name" value="Hydrolase_3"/>
    <property type="match status" value="1"/>
</dbReference>
<organism evidence="1 2">
    <name type="scientific">Candidatus Taylorbacteria bacterium RIFCSPLOWO2_02_FULL_46_40</name>
    <dbReference type="NCBI Taxonomy" id="1802329"/>
    <lineage>
        <taxon>Bacteria</taxon>
        <taxon>Candidatus Tayloriibacteriota</taxon>
    </lineage>
</organism>
<dbReference type="Gene3D" id="3.30.1240.20">
    <property type="match status" value="1"/>
</dbReference>
<dbReference type="GO" id="GO:0000287">
    <property type="term" value="F:magnesium ion binding"/>
    <property type="evidence" value="ECO:0007669"/>
    <property type="project" value="TreeGrafter"/>
</dbReference>